<dbReference type="InterPro" id="IPR050639">
    <property type="entry name" value="SSR_resolvase"/>
</dbReference>
<dbReference type="SMART" id="SM00857">
    <property type="entry name" value="Resolvase"/>
    <property type="match status" value="1"/>
</dbReference>
<feature type="domain" description="Recombinase" evidence="7">
    <location>
        <begin position="154"/>
        <end position="263"/>
    </location>
</feature>
<dbReference type="CDD" id="cd00338">
    <property type="entry name" value="Ser_Recombinase"/>
    <property type="match status" value="1"/>
</dbReference>
<proteinExistence type="predicted"/>
<dbReference type="InterPro" id="IPR011109">
    <property type="entry name" value="DNA_bind_recombinase_dom"/>
</dbReference>
<keyword evidence="1" id="KW-0229">DNA integration</keyword>
<dbReference type="GO" id="GO:0000150">
    <property type="term" value="F:DNA strand exchange activity"/>
    <property type="evidence" value="ECO:0007669"/>
    <property type="project" value="InterPro"/>
</dbReference>
<sequence>MKPCFGYIRVSTLRQGEGVSLQEQKDAIIACAALRNLQIIEWFEELETAAKSGRPIFNRMIARLRKGHAQGFVVHKIDRSARNLKDWALVSELPDEGIDVHIATESLDFNTRGGRMTADFLAVIAADFIRNQREETKKGLNGRLKQGLYPFRAPLGYLDMGRGEPKAPCPIKAPLIKELYQLYLSGQHSLRSLHTEMQLRGLTGYSGKPVSLHGIEKILSNTFYHGLITIARTGETYEGIHEPMVSKTAFRQAQKIKSRRCGPKVTRHSHRFMGLFRCGLCQGPMVPERQKVVHVYYRCTLKSCPMKTIREDRLEDAIVNRLAEIQLNKDTVAEQKKRWKSGRVQEELVQKRRSLASRIEVEETRLARAADLLIEGALDRQTYNDKKRDAEFALGRLREDLDNLPDPKAMNSARDAYIRKMSRLSSLYKAANLFERRQLIENTFETRLIRPEGVDLELRAWTDHQTSVPQVNRERVVN</sequence>
<dbReference type="InterPro" id="IPR036162">
    <property type="entry name" value="Resolvase-like_N_sf"/>
</dbReference>
<dbReference type="PROSITE" id="PS51737">
    <property type="entry name" value="RECOMBINASE_DNA_BIND"/>
    <property type="match status" value="1"/>
</dbReference>
<accession>A0A1X6Y787</accession>
<evidence type="ECO:0000313" key="9">
    <source>
        <dbReference type="Proteomes" id="UP000194012"/>
    </source>
</evidence>
<keyword evidence="9" id="KW-1185">Reference proteome</keyword>
<evidence type="ECO:0000259" key="6">
    <source>
        <dbReference type="PROSITE" id="PS51736"/>
    </source>
</evidence>
<dbReference type="Gene3D" id="3.90.1750.20">
    <property type="entry name" value="Putative Large Serine Recombinase, Chain B, Domain 2"/>
    <property type="match status" value="1"/>
</dbReference>
<dbReference type="EMBL" id="FWFJ01000002">
    <property type="protein sequence ID" value="SLN12476.1"/>
    <property type="molecule type" value="Genomic_DNA"/>
</dbReference>
<protein>
    <submittedName>
        <fullName evidence="8">Putative DNA-invertase from lambdoid prophage Rac</fullName>
    </submittedName>
</protein>
<dbReference type="Proteomes" id="UP000194012">
    <property type="component" value="Unassembled WGS sequence"/>
</dbReference>
<dbReference type="PROSITE" id="PS00397">
    <property type="entry name" value="RECOMBINASES_1"/>
    <property type="match status" value="1"/>
</dbReference>
<keyword evidence="2" id="KW-0238">DNA-binding</keyword>
<evidence type="ECO:0000256" key="3">
    <source>
        <dbReference type="ARBA" id="ARBA00023172"/>
    </source>
</evidence>
<dbReference type="InterPro" id="IPR038109">
    <property type="entry name" value="DNA_bind_recomb_sf"/>
</dbReference>
<dbReference type="Gene3D" id="3.40.50.1390">
    <property type="entry name" value="Resolvase, N-terminal catalytic domain"/>
    <property type="match status" value="1"/>
</dbReference>
<dbReference type="AlphaFoldDB" id="A0A1X6Y787"/>
<evidence type="ECO:0000256" key="2">
    <source>
        <dbReference type="ARBA" id="ARBA00023125"/>
    </source>
</evidence>
<dbReference type="PANTHER" id="PTHR30461:SF23">
    <property type="entry name" value="DNA RECOMBINASE-RELATED"/>
    <property type="match status" value="1"/>
</dbReference>
<dbReference type="InterPro" id="IPR025827">
    <property type="entry name" value="Zn_ribbon_recom_dom"/>
</dbReference>
<dbReference type="InterPro" id="IPR006119">
    <property type="entry name" value="Resolv_N"/>
</dbReference>
<dbReference type="Pfam" id="PF13408">
    <property type="entry name" value="Zn_ribbon_recom"/>
    <property type="match status" value="1"/>
</dbReference>
<reference evidence="9" key="1">
    <citation type="submission" date="2017-03" db="EMBL/GenBank/DDBJ databases">
        <authorList>
            <person name="Rodrigo-Torres L."/>
            <person name="Arahal R.D."/>
            <person name="Lucena T."/>
        </authorList>
    </citation>
    <scope>NUCLEOTIDE SEQUENCE [LARGE SCALE GENOMIC DNA]</scope>
    <source>
        <strain evidence="9">CECT 8370</strain>
    </source>
</reference>
<name>A0A1X6Y787_9RHOB</name>
<evidence type="ECO:0000313" key="8">
    <source>
        <dbReference type="EMBL" id="SLN12476.1"/>
    </source>
</evidence>
<dbReference type="Pfam" id="PF00239">
    <property type="entry name" value="Resolvase"/>
    <property type="match status" value="1"/>
</dbReference>
<dbReference type="InterPro" id="IPR006118">
    <property type="entry name" value="Recombinase_CS"/>
</dbReference>
<feature type="domain" description="Resolvase/invertase-type recombinase catalytic" evidence="6">
    <location>
        <begin position="3"/>
        <end position="147"/>
    </location>
</feature>
<keyword evidence="3" id="KW-0233">DNA recombination</keyword>
<evidence type="ECO:0000256" key="5">
    <source>
        <dbReference type="PROSITE-ProRule" id="PRU10137"/>
    </source>
</evidence>
<dbReference type="RefSeq" id="WP_085825286.1">
    <property type="nucleotide sequence ID" value="NZ_FWFJ01000002.1"/>
</dbReference>
<dbReference type="GO" id="GO:0003677">
    <property type="term" value="F:DNA binding"/>
    <property type="evidence" value="ECO:0007669"/>
    <property type="project" value="UniProtKB-KW"/>
</dbReference>
<gene>
    <name evidence="8" type="primary">pinR</name>
    <name evidence="8" type="ORF">ROG8370_00253</name>
</gene>
<feature type="active site" description="O-(5'-phospho-DNA)-serine intermediate" evidence="4 5">
    <location>
        <position position="11"/>
    </location>
</feature>
<evidence type="ECO:0000256" key="4">
    <source>
        <dbReference type="PIRSR" id="PIRSR606118-50"/>
    </source>
</evidence>
<evidence type="ECO:0000256" key="1">
    <source>
        <dbReference type="ARBA" id="ARBA00022908"/>
    </source>
</evidence>
<dbReference type="PROSITE" id="PS51736">
    <property type="entry name" value="RECOMBINASES_3"/>
    <property type="match status" value="1"/>
</dbReference>
<dbReference type="GO" id="GO:0015074">
    <property type="term" value="P:DNA integration"/>
    <property type="evidence" value="ECO:0007669"/>
    <property type="project" value="UniProtKB-KW"/>
</dbReference>
<dbReference type="OrthoDB" id="7277848at2"/>
<dbReference type="PANTHER" id="PTHR30461">
    <property type="entry name" value="DNA-INVERTASE FROM LAMBDOID PROPHAGE"/>
    <property type="match status" value="1"/>
</dbReference>
<organism evidence="8 9">
    <name type="scientific">Roseovarius gaetbuli</name>
    <dbReference type="NCBI Taxonomy" id="1356575"/>
    <lineage>
        <taxon>Bacteria</taxon>
        <taxon>Pseudomonadati</taxon>
        <taxon>Pseudomonadota</taxon>
        <taxon>Alphaproteobacteria</taxon>
        <taxon>Rhodobacterales</taxon>
        <taxon>Roseobacteraceae</taxon>
        <taxon>Roseovarius</taxon>
    </lineage>
</organism>
<evidence type="ECO:0000259" key="7">
    <source>
        <dbReference type="PROSITE" id="PS51737"/>
    </source>
</evidence>
<dbReference type="SUPFAM" id="SSF53041">
    <property type="entry name" value="Resolvase-like"/>
    <property type="match status" value="1"/>
</dbReference>
<dbReference type="Pfam" id="PF07508">
    <property type="entry name" value="Recombinase"/>
    <property type="match status" value="1"/>
</dbReference>